<evidence type="ECO:0000313" key="3">
    <source>
        <dbReference type="EMBL" id="CAB4882971.1"/>
    </source>
</evidence>
<feature type="domain" description="Spore protein YkvP/CgeB glycosyl transferase-like" evidence="2">
    <location>
        <begin position="185"/>
        <end position="287"/>
    </location>
</feature>
<feature type="domain" description="Glycosyltransferase 2-like" evidence="1">
    <location>
        <begin position="402"/>
        <end position="540"/>
    </location>
</feature>
<dbReference type="InterPro" id="IPR029044">
    <property type="entry name" value="Nucleotide-diphossugar_trans"/>
</dbReference>
<dbReference type="EMBL" id="CAFBLP010000042">
    <property type="protein sequence ID" value="CAB4882971.1"/>
    <property type="molecule type" value="Genomic_DNA"/>
</dbReference>
<dbReference type="Pfam" id="PF00535">
    <property type="entry name" value="Glycos_transf_2"/>
    <property type="match status" value="1"/>
</dbReference>
<dbReference type="InterPro" id="IPR050834">
    <property type="entry name" value="Glycosyltransf_2"/>
</dbReference>
<dbReference type="PANTHER" id="PTHR43685">
    <property type="entry name" value="GLYCOSYLTRANSFERASE"/>
    <property type="match status" value="1"/>
</dbReference>
<dbReference type="InterPro" id="IPR055259">
    <property type="entry name" value="YkvP/CgeB_Glyco_trans-like"/>
</dbReference>
<dbReference type="Gene3D" id="3.90.550.10">
    <property type="entry name" value="Spore Coat Polysaccharide Biosynthesis Protein SpsA, Chain A"/>
    <property type="match status" value="1"/>
</dbReference>
<evidence type="ECO:0000259" key="1">
    <source>
        <dbReference type="Pfam" id="PF00535"/>
    </source>
</evidence>
<reference evidence="3" key="1">
    <citation type="submission" date="2020-05" db="EMBL/GenBank/DDBJ databases">
        <authorList>
            <person name="Chiriac C."/>
            <person name="Salcher M."/>
            <person name="Ghai R."/>
            <person name="Kavagutti S V."/>
        </authorList>
    </citation>
    <scope>NUCLEOTIDE SEQUENCE</scope>
</reference>
<sequence length="635" mass="68461">MPVNVFVASRGNEFMRDIAAAFVEAASALGRAASLVTDRLPQPDGSINLVVAPHEFFVLSDASTADLQRAAAASVCICTEQPGTPWFRLSMEAARRGLLAFDINEHGTAALRSAGVNAHRLPFGAVASMSAGSWPSRDVDLLFMGSLDSRRGAALAGLAPVLWNRHSELRLFPFDKPVGPNTPGVVFGDAKHQLLRRSRLLLNVHRDRSTEMPPGAEPPAYFEWVRMVEAMANGCVVVSEPSEGHAPLEAGTHFISSPIEALADTVALLLADPQRVDRVSHAARQAVTVDLALCDALRPALALVESTVLPLVGAHVASGAYRRGSWRLQEGRAGGPRRLGVFRPYADILSRAKAIALADSDALRRLEAAQSLLHHNAPQHIERTETPAYAAQVAAGEIPEVSVLVTLYDYEHLVAETLDSIVASVGVRLEVVIVEDHATDHSRAVARGYLASHPGECMVLLAKDANEGLAAARNTGLAVCRAPMVMVMDADNLVYPTCLRRLADALQRDPGAAFAYSALEDFGAGRNVRSAFAWNPEWLCAANYIDAQAMIRRDVLHAVGGYRTGDALVFGWEDWELWLRLASSGERGVLVPEMLGRYRVQTGSMIGLTNLWIDESLAQLRALHPALPWPDQAGS</sequence>
<protein>
    <submittedName>
        <fullName evidence="3">Unannotated protein</fullName>
    </submittedName>
</protein>
<dbReference type="CDD" id="cd00761">
    <property type="entry name" value="Glyco_tranf_GTA_type"/>
    <property type="match status" value="1"/>
</dbReference>
<dbReference type="Gene3D" id="3.40.50.2000">
    <property type="entry name" value="Glycogen Phosphorylase B"/>
    <property type="match status" value="1"/>
</dbReference>
<accession>A0A6J7ELE2</accession>
<evidence type="ECO:0000259" key="2">
    <source>
        <dbReference type="Pfam" id="PF13524"/>
    </source>
</evidence>
<dbReference type="AlphaFoldDB" id="A0A6J7ELE2"/>
<gene>
    <name evidence="3" type="ORF">UFOPK3376_01736</name>
</gene>
<dbReference type="SUPFAM" id="SSF53448">
    <property type="entry name" value="Nucleotide-diphospho-sugar transferases"/>
    <property type="match status" value="1"/>
</dbReference>
<dbReference type="InterPro" id="IPR001173">
    <property type="entry name" value="Glyco_trans_2-like"/>
</dbReference>
<dbReference type="PANTHER" id="PTHR43685:SF2">
    <property type="entry name" value="GLYCOSYLTRANSFERASE 2-LIKE DOMAIN-CONTAINING PROTEIN"/>
    <property type="match status" value="1"/>
</dbReference>
<name>A0A6J7ELE2_9ZZZZ</name>
<organism evidence="3">
    <name type="scientific">freshwater metagenome</name>
    <dbReference type="NCBI Taxonomy" id="449393"/>
    <lineage>
        <taxon>unclassified sequences</taxon>
        <taxon>metagenomes</taxon>
        <taxon>ecological metagenomes</taxon>
    </lineage>
</organism>
<dbReference type="Pfam" id="PF13524">
    <property type="entry name" value="Glyco_trans_1_2"/>
    <property type="match status" value="1"/>
</dbReference>
<proteinExistence type="predicted"/>